<dbReference type="InterPro" id="IPR024584">
    <property type="entry name" value="Tuberin_N"/>
</dbReference>
<name>A0A1E4TIE1_9ASCO</name>
<dbReference type="SUPFAM" id="SSF111347">
    <property type="entry name" value="Rap/Ran-GAP"/>
    <property type="match status" value="1"/>
</dbReference>
<dbReference type="Pfam" id="PF11864">
    <property type="entry name" value="DUF3384"/>
    <property type="match status" value="1"/>
</dbReference>
<dbReference type="GO" id="GO:0005096">
    <property type="term" value="F:GTPase activator activity"/>
    <property type="evidence" value="ECO:0007669"/>
    <property type="project" value="UniProtKB-KW"/>
</dbReference>
<dbReference type="PANTHER" id="PTHR10063">
    <property type="entry name" value="TUBERIN"/>
    <property type="match status" value="1"/>
</dbReference>
<proteinExistence type="predicted"/>
<protein>
    <recommendedName>
        <fullName evidence="3">Rap-GAP domain-containing protein</fullName>
    </recommendedName>
</protein>
<dbReference type="EMBL" id="KV453841">
    <property type="protein sequence ID" value="ODV91499.1"/>
    <property type="molecule type" value="Genomic_DNA"/>
</dbReference>
<dbReference type="InterPro" id="IPR035974">
    <property type="entry name" value="Rap/Ran-GAP_sf"/>
</dbReference>
<feature type="compositionally biased region" description="Basic and acidic residues" evidence="2">
    <location>
        <begin position="1426"/>
        <end position="1449"/>
    </location>
</feature>
<dbReference type="InterPro" id="IPR027107">
    <property type="entry name" value="Tuberin/Ral-act_asu"/>
</dbReference>
<evidence type="ECO:0000313" key="5">
    <source>
        <dbReference type="Proteomes" id="UP000095023"/>
    </source>
</evidence>
<accession>A0A1E4TIE1</accession>
<dbReference type="GO" id="GO:0033596">
    <property type="term" value="C:TSC1-TSC2 complex"/>
    <property type="evidence" value="ECO:0007669"/>
    <property type="project" value="TreeGrafter"/>
</dbReference>
<evidence type="ECO:0000256" key="1">
    <source>
        <dbReference type="ARBA" id="ARBA00022468"/>
    </source>
</evidence>
<dbReference type="Proteomes" id="UP000095023">
    <property type="component" value="Unassembled WGS sequence"/>
</dbReference>
<dbReference type="GO" id="GO:0032007">
    <property type="term" value="P:negative regulation of TOR signaling"/>
    <property type="evidence" value="ECO:0007669"/>
    <property type="project" value="TreeGrafter"/>
</dbReference>
<gene>
    <name evidence="4" type="ORF">CANCADRAFT_29916</name>
</gene>
<dbReference type="Pfam" id="PF03542">
    <property type="entry name" value="Tuberin"/>
    <property type="match status" value="1"/>
</dbReference>
<feature type="region of interest" description="Disordered" evidence="2">
    <location>
        <begin position="1421"/>
        <end position="1449"/>
    </location>
</feature>
<dbReference type="FunFam" id="3.40.50.11210:FF:000007">
    <property type="entry name" value="Tuberous sclerosis 2"/>
    <property type="match status" value="1"/>
</dbReference>
<sequence>MEDSNEDQVARDTIDALSSSIGPETPLNDRLAAMSELITHLPKSQLLNTASVWYRCRELLQPSFPLDARKRALELLIAFLSNSNITSGARLALYKDIVTTDHPQLLDLQLQALSALTSNGRNLNDLDCTDSVPLVDFLVSRLNRIYDQIQALRHSSDNSDALAQTMYTILDFLSNCCKYNARFFEEIHVQKVIMAVHHICCSTSSADDIEKCVSYFNTLIIYGALPVSQVHAILRVICAVPSLVPHLKDQMWLTVWHIADSPLGNHVITSLMQICNASDNFEPNLKTIAGAVELLQRLLENTDVSTNYLLDFSSVFISYRAAGNFTSTTITMQIARSTMALISQPKIVQKTLFNDWTSDHSPFAILFDCAAWLTPQLVERNPFPLFQSPVKVHFNVSESDAPDKVKPDIQDPEKASEIKNILVQAISVCKDLYSDPKFRGPLYSIVRYLISFPKLLDPECCRIIIDYYTVENLCNPLSVHWNENLQTLINIFVRRNSFDRDVTAACFTLVTEVAAVAAEITDEKMLSDLLKLLYKDCYTHVNKSALEFLLNFAEESALKVSLGPFELITSNLARCITQELLEGDISSALSDLQNLSVMSGDDESSADEKPEEFVEKDYSQLSRSTLIVRTLGRIFLTCLPVDGTKAALIYKLLVLIVQPHNTDIQSKTYALRLLFNLRSTSSGNVYVINPRDIEGFSTVIGRYNANLADSWTTETRNPHTIHKSIVTWYEPQKIVDLFGINVGDTTEPSRFLTIEAPSSSNGAADDSTILMFRDRYCSIDMNIWFSTVISLLENSFDWDTYSYALTHFSPQMNNMVMFKNSIHIVRRIRQAICHQLAMKDMKISLPSNVTRSDIQLGLLQTINSLLSYHDFYTKAEQDDIVRVVVMQLNSWEKITTSSINILALCSYEIPLSIKKFLPSIITQLQMKANTYVAGAQVVEFLATISRVPYLTNNCTMEDYKRIFGLSFKFLQSAQDIEQLSRYSGPEYDSRVINYLEVMAYNVIAVWFLALRLDDRKAMLSFIMKNLTMDKSIKSMDNLAWCFVDFIVRFAFSDMPLSVGKSSPSETLVYTAKQYNSEVISKTWVYGTSVIQIETVANTGVSEITVRRATGANTYVVTPEEVPINSDTSELVLPGHLLMQLVVPETLSEHEKPILVPDDPQNKRAVGILGRMPAIALHKIGVIYIGPGQKDEGEYLKNSVGSSSYVKFAQGLGDLVKLQGNRDIYTGGLDTEADYDGKYTYVWRDQITEVVFHITTMMPFYEHDPAASNKKRHIGNDFVNIYYNDSGEIFNSEFELKSQFNFINIIISPHSVLSNTEDNLILEDFQDQSIANKTESTDDAPQIGNAEYFRVRVSVSPHLPKWSVATDLKVVSAKSLSLFVRNLALNASILALVWNSGESAAVSWIPRLQQIVALRERCLTQQSAPESHSETSDKDVSVKSTKPDSEPADKADTLIANAAQILANARNLGSYSEDSRSRVESAESEETHKVQQIDSTLKQVAFYEYT</sequence>
<dbReference type="PROSITE" id="PS50085">
    <property type="entry name" value="RAPGAP"/>
    <property type="match status" value="1"/>
</dbReference>
<dbReference type="Pfam" id="PF02145">
    <property type="entry name" value="Rap_GAP"/>
    <property type="match status" value="1"/>
</dbReference>
<evidence type="ECO:0000313" key="4">
    <source>
        <dbReference type="EMBL" id="ODV91499.1"/>
    </source>
</evidence>
<keyword evidence="5" id="KW-1185">Reference proteome</keyword>
<dbReference type="Gene3D" id="3.40.50.11210">
    <property type="entry name" value="Rap/Ran-GAP"/>
    <property type="match status" value="1"/>
</dbReference>
<reference evidence="5" key="1">
    <citation type="submission" date="2016-02" db="EMBL/GenBank/DDBJ databases">
        <title>Comparative genomics of biotechnologically important yeasts.</title>
        <authorList>
            <consortium name="DOE Joint Genome Institute"/>
            <person name="Riley R."/>
            <person name="Haridas S."/>
            <person name="Wolfe K.H."/>
            <person name="Lopes M.R."/>
            <person name="Hittinger C.T."/>
            <person name="Goker M."/>
            <person name="Salamov A."/>
            <person name="Wisecaver J."/>
            <person name="Long T.M."/>
            <person name="Aerts A.L."/>
            <person name="Barry K."/>
            <person name="Choi C."/>
            <person name="Clum A."/>
            <person name="Coughlan A.Y."/>
            <person name="Deshpande S."/>
            <person name="Douglass A.P."/>
            <person name="Hanson S.J."/>
            <person name="Klenk H.-P."/>
            <person name="Labutti K."/>
            <person name="Lapidus A."/>
            <person name="Lindquist E."/>
            <person name="Lipzen A."/>
            <person name="Meier-Kolthoff J.P."/>
            <person name="Ohm R.A."/>
            <person name="Otillar R.P."/>
            <person name="Pangilinan J."/>
            <person name="Peng Y."/>
            <person name="Rokas A."/>
            <person name="Rosa C.A."/>
            <person name="Scheuner C."/>
            <person name="Sibirny A.A."/>
            <person name="Slot J.C."/>
            <person name="Stielow J.B."/>
            <person name="Sun H."/>
            <person name="Kurtzman C.P."/>
            <person name="Blackwell M."/>
            <person name="Jeffries T.W."/>
            <person name="Grigoriev I.V."/>
        </authorList>
    </citation>
    <scope>NUCLEOTIDE SEQUENCE [LARGE SCALE GENOMIC DNA]</scope>
    <source>
        <strain evidence="5">NRRL Y-17796</strain>
    </source>
</reference>
<organism evidence="4 5">
    <name type="scientific">Tortispora caseinolytica NRRL Y-17796</name>
    <dbReference type="NCBI Taxonomy" id="767744"/>
    <lineage>
        <taxon>Eukaryota</taxon>
        <taxon>Fungi</taxon>
        <taxon>Dikarya</taxon>
        <taxon>Ascomycota</taxon>
        <taxon>Saccharomycotina</taxon>
        <taxon>Trigonopsidomycetes</taxon>
        <taxon>Trigonopsidales</taxon>
        <taxon>Trigonopsidaceae</taxon>
        <taxon>Tortispora</taxon>
    </lineage>
</organism>
<dbReference type="InterPro" id="IPR000331">
    <property type="entry name" value="Rap/Ran_GAP_dom"/>
</dbReference>
<evidence type="ECO:0000256" key="2">
    <source>
        <dbReference type="SAM" id="MobiDB-lite"/>
    </source>
</evidence>
<dbReference type="GO" id="GO:0005634">
    <property type="term" value="C:nucleus"/>
    <property type="evidence" value="ECO:0007669"/>
    <property type="project" value="InterPro"/>
</dbReference>
<feature type="region of interest" description="Disordered" evidence="2">
    <location>
        <begin position="1467"/>
        <end position="1489"/>
    </location>
</feature>
<dbReference type="InterPro" id="IPR018515">
    <property type="entry name" value="Tuberin-type_domain"/>
</dbReference>
<keyword evidence="1" id="KW-0343">GTPase activation</keyword>
<dbReference type="PANTHER" id="PTHR10063:SF0">
    <property type="entry name" value="TUBERIN"/>
    <property type="match status" value="1"/>
</dbReference>
<feature type="compositionally biased region" description="Basic and acidic residues" evidence="2">
    <location>
        <begin position="1472"/>
        <end position="1489"/>
    </location>
</feature>
<dbReference type="OrthoDB" id="19311at2759"/>
<evidence type="ECO:0000259" key="3">
    <source>
        <dbReference type="PROSITE" id="PS50085"/>
    </source>
</evidence>
<dbReference type="GO" id="GO:0051056">
    <property type="term" value="P:regulation of small GTPase mediated signal transduction"/>
    <property type="evidence" value="ECO:0007669"/>
    <property type="project" value="InterPro"/>
</dbReference>
<feature type="domain" description="Rap-GAP" evidence="3">
    <location>
        <begin position="1165"/>
        <end position="1421"/>
    </location>
</feature>